<keyword evidence="1" id="KW-0812">Transmembrane</keyword>
<feature type="transmembrane region" description="Helical" evidence="1">
    <location>
        <begin position="45"/>
        <end position="63"/>
    </location>
</feature>
<evidence type="ECO:0000313" key="2">
    <source>
        <dbReference type="EMBL" id="GLS15832.1"/>
    </source>
</evidence>
<keyword evidence="3" id="KW-1185">Reference proteome</keyword>
<feature type="transmembrane region" description="Helical" evidence="1">
    <location>
        <begin position="69"/>
        <end position="86"/>
    </location>
</feature>
<sequence length="89" mass="9696">MNFIALILHLANFVAPALVVGLLLWGAPRLKPGARRGRWGARRELLAQWGLGTAVLLSGLVVFGRDGVMVTYAALVLFQGSLAWWARRA</sequence>
<dbReference type="Proteomes" id="UP001156903">
    <property type="component" value="Unassembled WGS sequence"/>
</dbReference>
<evidence type="ECO:0000256" key="1">
    <source>
        <dbReference type="SAM" id="Phobius"/>
    </source>
</evidence>
<keyword evidence="1" id="KW-1133">Transmembrane helix</keyword>
<accession>A0ABQ6C844</accession>
<keyword evidence="1" id="KW-0472">Membrane</keyword>
<reference evidence="3" key="1">
    <citation type="journal article" date="2019" name="Int. J. Syst. Evol. Microbiol.">
        <title>The Global Catalogue of Microorganisms (GCM) 10K type strain sequencing project: providing services to taxonomists for standard genome sequencing and annotation.</title>
        <authorList>
            <consortium name="The Broad Institute Genomics Platform"/>
            <consortium name="The Broad Institute Genome Sequencing Center for Infectious Disease"/>
            <person name="Wu L."/>
            <person name="Ma J."/>
        </authorList>
    </citation>
    <scope>NUCLEOTIDE SEQUENCE [LARGE SCALE GENOMIC DNA]</scope>
    <source>
        <strain evidence="3">NBRC 109341</strain>
    </source>
</reference>
<evidence type="ECO:0000313" key="3">
    <source>
        <dbReference type="Proteomes" id="UP001156903"/>
    </source>
</evidence>
<comment type="caution">
    <text evidence="2">The sequence shown here is derived from an EMBL/GenBank/DDBJ whole genome shotgun (WGS) entry which is preliminary data.</text>
</comment>
<protein>
    <submittedName>
        <fullName evidence="2">Uncharacterized protein</fullName>
    </submittedName>
</protein>
<proteinExistence type="predicted"/>
<dbReference type="EMBL" id="BSPB01000035">
    <property type="protein sequence ID" value="GLS15832.1"/>
    <property type="molecule type" value="Genomic_DNA"/>
</dbReference>
<name>A0ABQ6C844_9BURK</name>
<gene>
    <name evidence="2" type="ORF">GCM10007935_32690</name>
</gene>
<organism evidence="2 3">
    <name type="scientific">Hydrogenophaga electricum</name>
    <dbReference type="NCBI Taxonomy" id="1230953"/>
    <lineage>
        <taxon>Bacteria</taxon>
        <taxon>Pseudomonadati</taxon>
        <taxon>Pseudomonadota</taxon>
        <taxon>Betaproteobacteria</taxon>
        <taxon>Burkholderiales</taxon>
        <taxon>Comamonadaceae</taxon>
        <taxon>Hydrogenophaga</taxon>
    </lineage>
</organism>
<feature type="transmembrane region" description="Helical" evidence="1">
    <location>
        <begin position="6"/>
        <end position="25"/>
    </location>
</feature>